<dbReference type="STRING" id="52.CMC5_049620"/>
<feature type="transmembrane region" description="Helical" evidence="1">
    <location>
        <begin position="119"/>
        <end position="137"/>
    </location>
</feature>
<keyword evidence="3" id="KW-1185">Reference proteome</keyword>
<keyword evidence="1" id="KW-1133">Transmembrane helix</keyword>
<evidence type="ECO:0000313" key="3">
    <source>
        <dbReference type="Proteomes" id="UP000067626"/>
    </source>
</evidence>
<dbReference type="EMBL" id="CP012159">
    <property type="protein sequence ID" value="AKT40806.1"/>
    <property type="molecule type" value="Genomic_DNA"/>
</dbReference>
<dbReference type="KEGG" id="ccro:CMC5_049620"/>
<keyword evidence="1" id="KW-0472">Membrane</keyword>
<proteinExistence type="predicted"/>
<sequence length="207" mass="23043">MRQSEFEAKVLDLWTRTRIPLTRANVLVHTRASRAQIERGMDEMLKGGLVELDSDDQGELLWTVRGADRPRSGPETFAELERRERLEGEVDRLRSGANLALRAAGLPTRSAPVEEKKSLIASGALSFFFGPIGWLYAAPLKEAFPAIVIYVLLCALLPKFLLVWILGLVSPVSAIAGILYAWSYNHEGRRAPLIGKAKDALPVRRLR</sequence>
<dbReference type="AlphaFoldDB" id="A0A0K1EIW0"/>
<gene>
    <name evidence="2" type="ORF">CMC5_049620</name>
</gene>
<dbReference type="RefSeq" id="WP_050432691.1">
    <property type="nucleotide sequence ID" value="NZ_CP012159.1"/>
</dbReference>
<dbReference type="Proteomes" id="UP000067626">
    <property type="component" value="Chromosome"/>
</dbReference>
<evidence type="ECO:0000256" key="1">
    <source>
        <dbReference type="SAM" id="Phobius"/>
    </source>
</evidence>
<name>A0A0K1EIW0_CHOCO</name>
<organism evidence="2 3">
    <name type="scientific">Chondromyces crocatus</name>
    <dbReference type="NCBI Taxonomy" id="52"/>
    <lineage>
        <taxon>Bacteria</taxon>
        <taxon>Pseudomonadati</taxon>
        <taxon>Myxococcota</taxon>
        <taxon>Polyangia</taxon>
        <taxon>Polyangiales</taxon>
        <taxon>Polyangiaceae</taxon>
        <taxon>Chondromyces</taxon>
    </lineage>
</organism>
<reference evidence="2 3" key="1">
    <citation type="submission" date="2015-07" db="EMBL/GenBank/DDBJ databases">
        <title>Genome analysis of myxobacterium Chondromyces crocatus Cm c5 reveals a high potential for natural compound synthesis and the genetic basis for the loss of fruiting body formation.</title>
        <authorList>
            <person name="Zaburannyi N."/>
            <person name="Bunk B."/>
            <person name="Maier J."/>
            <person name="Overmann J."/>
            <person name="Mueller R."/>
        </authorList>
    </citation>
    <scope>NUCLEOTIDE SEQUENCE [LARGE SCALE GENOMIC DNA]</scope>
    <source>
        <strain evidence="2 3">Cm c5</strain>
    </source>
</reference>
<protein>
    <submittedName>
        <fullName evidence="2">Uncharacterized protein</fullName>
    </submittedName>
</protein>
<feature type="transmembrane region" description="Helical" evidence="1">
    <location>
        <begin position="149"/>
        <end position="182"/>
    </location>
</feature>
<evidence type="ECO:0000313" key="2">
    <source>
        <dbReference type="EMBL" id="AKT40806.1"/>
    </source>
</evidence>
<dbReference type="OrthoDB" id="9828239at2"/>
<accession>A0A0K1EIW0</accession>
<keyword evidence="1" id="KW-0812">Transmembrane</keyword>